<evidence type="ECO:0000313" key="3">
    <source>
        <dbReference type="EMBL" id="ARP81151.1"/>
    </source>
</evidence>
<dbReference type="PIRSF" id="PIRSF017082">
    <property type="entry name" value="YflP"/>
    <property type="match status" value="1"/>
</dbReference>
<dbReference type="STRING" id="1416806.CAL12_10060"/>
<comment type="similarity">
    <text evidence="1">Belongs to the UPF0065 (bug) family.</text>
</comment>
<dbReference type="SUPFAM" id="SSF53850">
    <property type="entry name" value="Periplasmic binding protein-like II"/>
    <property type="match status" value="1"/>
</dbReference>
<keyword evidence="2" id="KW-0732">Signal</keyword>
<feature type="signal peptide" evidence="2">
    <location>
        <begin position="1"/>
        <end position="33"/>
    </location>
</feature>
<dbReference type="Pfam" id="PF03401">
    <property type="entry name" value="TctC"/>
    <property type="match status" value="1"/>
</dbReference>
<proteinExistence type="inferred from homology"/>
<dbReference type="AlphaFoldDB" id="A0A1W6YJE2"/>
<feature type="chain" id="PRO_5012122546" evidence="2">
    <location>
        <begin position="34"/>
        <end position="337"/>
    </location>
</feature>
<dbReference type="PANTHER" id="PTHR42928:SF5">
    <property type="entry name" value="BLR1237 PROTEIN"/>
    <property type="match status" value="1"/>
</dbReference>
<accession>A0A1W6YJE2</accession>
<evidence type="ECO:0000313" key="4">
    <source>
        <dbReference type="Proteomes" id="UP000194151"/>
    </source>
</evidence>
<name>A0A1W6YJE2_9BORD</name>
<dbReference type="Gene3D" id="3.40.190.10">
    <property type="entry name" value="Periplasmic binding protein-like II"/>
    <property type="match status" value="1"/>
</dbReference>
<keyword evidence="4" id="KW-1185">Reference proteome</keyword>
<organism evidence="3 4">
    <name type="scientific">Bordetella genomosp. 8</name>
    <dbReference type="NCBI Taxonomy" id="1416806"/>
    <lineage>
        <taxon>Bacteria</taxon>
        <taxon>Pseudomonadati</taxon>
        <taxon>Pseudomonadota</taxon>
        <taxon>Betaproteobacteria</taxon>
        <taxon>Burkholderiales</taxon>
        <taxon>Alcaligenaceae</taxon>
        <taxon>Bordetella</taxon>
    </lineage>
</organism>
<evidence type="ECO:0000256" key="1">
    <source>
        <dbReference type="ARBA" id="ARBA00006987"/>
    </source>
</evidence>
<evidence type="ECO:0000256" key="2">
    <source>
        <dbReference type="SAM" id="SignalP"/>
    </source>
</evidence>
<sequence length="337" mass="35303">MGSSSRLRQRAGFKYVLAAVGALVMAMPGMAHAQDGYPNKAITFIVPYAAGGSSDTRSRQLAQKLGERLHVPVVVENKPGASGNIGTAQIARATPDGYTIGLGNFAPLSVNKALYGGNLGFDPDKGIAPIVLIERGAMVLGVNSQSPYNSVADLVKAAKANPDKLNYATTGAGSASHLVTELFQGNAAIAATHVPYRGGAPAVNDLMAGNVDFYLELASLFIPYAKGDQPRLRLLAVSADKRLTALPDVPTFQELGVPNMVASNWFGVIAPSGTPEAVVRKLNEQINAVLQDSGYRSVVESQGAEVAGGSPSDFKAFIASESARWGKLIEDKHITIQ</sequence>
<dbReference type="Gene3D" id="3.40.190.150">
    <property type="entry name" value="Bordetella uptake gene, domain 1"/>
    <property type="match status" value="1"/>
</dbReference>
<dbReference type="CDD" id="cd07012">
    <property type="entry name" value="PBP2_Bug_TTT"/>
    <property type="match status" value="1"/>
</dbReference>
<dbReference type="EMBL" id="CP021108">
    <property type="protein sequence ID" value="ARP81151.1"/>
    <property type="molecule type" value="Genomic_DNA"/>
</dbReference>
<protein>
    <submittedName>
        <fullName evidence="3">ABC transporter substrate-binding protein</fullName>
    </submittedName>
</protein>
<dbReference type="KEGG" id="bgv:CAL12_10060"/>
<reference evidence="3 4" key="1">
    <citation type="submission" date="2017-05" db="EMBL/GenBank/DDBJ databases">
        <title>Complete and WGS of Bordetella genogroups.</title>
        <authorList>
            <person name="Spilker T."/>
            <person name="LiPuma J."/>
        </authorList>
    </citation>
    <scope>NUCLEOTIDE SEQUENCE [LARGE SCALE GENOMIC DNA]</scope>
    <source>
        <strain evidence="3 4">AU19157</strain>
    </source>
</reference>
<gene>
    <name evidence="3" type="ORF">CAL12_10060</name>
</gene>
<dbReference type="InterPro" id="IPR005064">
    <property type="entry name" value="BUG"/>
</dbReference>
<dbReference type="InterPro" id="IPR042100">
    <property type="entry name" value="Bug_dom1"/>
</dbReference>
<dbReference type="Proteomes" id="UP000194151">
    <property type="component" value="Chromosome"/>
</dbReference>
<dbReference type="RefSeq" id="WP_232464765.1">
    <property type="nucleotide sequence ID" value="NZ_CP021108.1"/>
</dbReference>
<dbReference type="PANTHER" id="PTHR42928">
    <property type="entry name" value="TRICARBOXYLATE-BINDING PROTEIN"/>
    <property type="match status" value="1"/>
</dbReference>